<organism evidence="2">
    <name type="scientific">Albugo laibachii Nc14</name>
    <dbReference type="NCBI Taxonomy" id="890382"/>
    <lineage>
        <taxon>Eukaryota</taxon>
        <taxon>Sar</taxon>
        <taxon>Stramenopiles</taxon>
        <taxon>Oomycota</taxon>
        <taxon>Peronosporomycetes</taxon>
        <taxon>Albuginales</taxon>
        <taxon>Albuginaceae</taxon>
        <taxon>Albugo</taxon>
    </lineage>
</organism>
<dbReference type="HOGENOM" id="CLU_1771487_0_0_1"/>
<dbReference type="InterPro" id="IPR013103">
    <property type="entry name" value="RVT_2"/>
</dbReference>
<reference evidence="2" key="2">
    <citation type="submission" date="2011-02" db="EMBL/GenBank/DDBJ databases">
        <authorList>
            <person name="MacLean D."/>
        </authorList>
    </citation>
    <scope>NUCLEOTIDE SEQUENCE</scope>
</reference>
<evidence type="ECO:0000313" key="2">
    <source>
        <dbReference type="EMBL" id="CCA19002.1"/>
    </source>
</evidence>
<feature type="domain" description="Reverse transcriptase Ty1/copia-type" evidence="1">
    <location>
        <begin position="18"/>
        <end position="108"/>
    </location>
</feature>
<dbReference type="AlphaFoldDB" id="F0WCT3"/>
<accession>F0WCT3</accession>
<name>F0WCT3_9STRA</name>
<dbReference type="Pfam" id="PF07727">
    <property type="entry name" value="RVT_2"/>
    <property type="match status" value="1"/>
</dbReference>
<sequence length="147" mass="17280">MEIEQDVLHKQEVSRVDELALELKKALFGLKQARRLWSETPHKKLTSFAFMQCLIDMCVNRKRLNETIIVVGVYVDYLLVKARKSLLVEKFFDAIKDLSVKDLGEVKRSWECVLLTPTIPDTILTKKCLSEKYRRRMVWKTYAVFVL</sequence>
<protein>
    <submittedName>
        <fullName evidence="2">AlNc14C61G4459 protein</fullName>
    </submittedName>
</protein>
<reference evidence="2" key="1">
    <citation type="journal article" date="2011" name="PLoS Biol.">
        <title>Gene gain and loss during evolution of obligate parasitism in the white rust pathogen of Arabidopsis thaliana.</title>
        <authorList>
            <person name="Kemen E."/>
            <person name="Gardiner A."/>
            <person name="Schultz-Larsen T."/>
            <person name="Kemen A.C."/>
            <person name="Balmuth A.L."/>
            <person name="Robert-Seilaniantz A."/>
            <person name="Bailey K."/>
            <person name="Holub E."/>
            <person name="Studholme D.J."/>
            <person name="Maclean D."/>
            <person name="Jones J.D."/>
        </authorList>
    </citation>
    <scope>NUCLEOTIDE SEQUENCE</scope>
</reference>
<gene>
    <name evidence="2" type="primary">AlNc14C61G4459</name>
    <name evidence="2" type="ORF">ALNC14_051450</name>
</gene>
<dbReference type="EMBL" id="FR824106">
    <property type="protein sequence ID" value="CCA19002.1"/>
    <property type="molecule type" value="Genomic_DNA"/>
</dbReference>
<evidence type="ECO:0000259" key="1">
    <source>
        <dbReference type="Pfam" id="PF07727"/>
    </source>
</evidence>
<proteinExistence type="predicted"/>